<keyword evidence="5 7" id="KW-0496">Mitochondrion</keyword>
<reference evidence="9" key="3">
    <citation type="submission" date="2025-09" db="UniProtKB">
        <authorList>
            <consortium name="Ensembl"/>
        </authorList>
    </citation>
    <scope>IDENTIFICATION</scope>
</reference>
<feature type="region of interest" description="Disordered" evidence="8">
    <location>
        <begin position="242"/>
        <end position="263"/>
    </location>
</feature>
<evidence type="ECO:0000256" key="4">
    <source>
        <dbReference type="ARBA" id="ARBA00022989"/>
    </source>
</evidence>
<feature type="compositionally biased region" description="Polar residues" evidence="8">
    <location>
        <begin position="254"/>
        <end position="263"/>
    </location>
</feature>
<evidence type="ECO:0000256" key="1">
    <source>
        <dbReference type="ARBA" id="ARBA00004304"/>
    </source>
</evidence>
<comment type="subunit">
    <text evidence="7">Component of 250-400 kDa complexes called cytochrome oxidase assembly intermediates or COA complexes.</text>
</comment>
<name>A0A8C4PLQ3_EQUAS</name>
<sequence>GRPSLAAQVCPFSEAFLGTRTAHWIHKPSRLASLQNLLPHPGFLVPFCVLVLASRLRKTQVPPRPRALHRLFPPQRPRTPQPIRKHGRYPSPPPFLSAESRALFVKETRTATPSVPCGGQGLLFPASLASSDCEGRSGNMAASGSGDPVDAKSGEAPPAQRIDPTREKLTPAQLQFMRQVQLAQWQKTLPQRRTRNIVTGLGIGALVLAICIRPCCRLRESASVSWMSWRMRSKLLEPGLWKGHQDPDPDGQRASPTCWSPFT</sequence>
<dbReference type="PANTHER" id="PTHR15642">
    <property type="entry name" value="CYTOCHROME C OXIDASE ASSEMBLY FACTOR 3, MITOCHONDRIAL"/>
    <property type="match status" value="1"/>
</dbReference>
<evidence type="ECO:0000313" key="10">
    <source>
        <dbReference type="Proteomes" id="UP000694387"/>
    </source>
</evidence>
<dbReference type="GeneTree" id="ENSGT00390000016262"/>
<evidence type="ECO:0000256" key="8">
    <source>
        <dbReference type="SAM" id="MobiDB-lite"/>
    </source>
</evidence>
<keyword evidence="4" id="KW-1133">Transmembrane helix</keyword>
<evidence type="ECO:0000313" key="9">
    <source>
        <dbReference type="Ensembl" id="ENSEASP00005014437.2"/>
    </source>
</evidence>
<feature type="region of interest" description="Disordered" evidence="8">
    <location>
        <begin position="66"/>
        <end position="92"/>
    </location>
</feature>
<evidence type="ECO:0000256" key="2">
    <source>
        <dbReference type="ARBA" id="ARBA00007035"/>
    </source>
</evidence>
<proteinExistence type="inferred from homology"/>
<evidence type="ECO:0000256" key="7">
    <source>
        <dbReference type="RuleBase" id="RU367056"/>
    </source>
</evidence>
<keyword evidence="7" id="KW-0999">Mitochondrion inner membrane</keyword>
<organism evidence="9 10">
    <name type="scientific">Equus asinus</name>
    <name type="common">Donkey</name>
    <name type="synonym">Equus africanus asinus</name>
    <dbReference type="NCBI Taxonomy" id="9793"/>
    <lineage>
        <taxon>Eukaryota</taxon>
        <taxon>Metazoa</taxon>
        <taxon>Chordata</taxon>
        <taxon>Craniata</taxon>
        <taxon>Vertebrata</taxon>
        <taxon>Euteleostomi</taxon>
        <taxon>Mammalia</taxon>
        <taxon>Eutheria</taxon>
        <taxon>Laurasiatheria</taxon>
        <taxon>Perissodactyla</taxon>
        <taxon>Equidae</taxon>
        <taxon>Equus</taxon>
    </lineage>
</organism>
<keyword evidence="6" id="KW-0472">Membrane</keyword>
<evidence type="ECO:0000256" key="3">
    <source>
        <dbReference type="ARBA" id="ARBA00022692"/>
    </source>
</evidence>
<dbReference type="InterPro" id="IPR041752">
    <property type="entry name" value="Coa3"/>
</dbReference>
<dbReference type="Ensembl" id="ENSEAST00005015683.2">
    <property type="protein sequence ID" value="ENSEASP00005014437.2"/>
    <property type="gene ID" value="ENSEASG00005010046.2"/>
</dbReference>
<dbReference type="GO" id="GO:0005743">
    <property type="term" value="C:mitochondrial inner membrane"/>
    <property type="evidence" value="ECO:0007669"/>
    <property type="project" value="UniProtKB-UniRule"/>
</dbReference>
<dbReference type="GO" id="GO:0033617">
    <property type="term" value="P:mitochondrial respiratory chain complex IV assembly"/>
    <property type="evidence" value="ECO:0007669"/>
    <property type="project" value="UniProtKB-UniRule"/>
</dbReference>
<comment type="function">
    <text evidence="7">Required for assembly of cytochrome c oxidase (complex IV).</text>
</comment>
<comment type="subcellular location">
    <subcellularLocation>
        <location evidence="1">Mitochondrion membrane</location>
        <topology evidence="1">Single-pass membrane protein</topology>
    </subcellularLocation>
</comment>
<evidence type="ECO:0000256" key="5">
    <source>
        <dbReference type="ARBA" id="ARBA00023128"/>
    </source>
</evidence>
<evidence type="ECO:0000256" key="6">
    <source>
        <dbReference type="ARBA" id="ARBA00023136"/>
    </source>
</evidence>
<keyword evidence="10" id="KW-1185">Reference proteome</keyword>
<reference evidence="9 10" key="1">
    <citation type="journal article" date="2020" name="Nat. Commun.">
        <title>Donkey genomes provide new insights into domestication and selection for coat color.</title>
        <authorList>
            <person name="Wang"/>
            <person name="C."/>
            <person name="Li"/>
            <person name="H."/>
            <person name="Guo"/>
            <person name="Y."/>
            <person name="Huang"/>
            <person name="J."/>
            <person name="Sun"/>
            <person name="Y."/>
            <person name="Min"/>
            <person name="J."/>
            <person name="Wang"/>
            <person name="J."/>
            <person name="Fang"/>
            <person name="X."/>
            <person name="Zhao"/>
            <person name="Z."/>
            <person name="Wang"/>
            <person name="S."/>
            <person name="Zhang"/>
            <person name="Y."/>
            <person name="Liu"/>
            <person name="Q."/>
            <person name="Jiang"/>
            <person name="Q."/>
            <person name="Wang"/>
            <person name="X."/>
            <person name="Guo"/>
            <person name="Y."/>
            <person name="Yang"/>
            <person name="C."/>
            <person name="Wang"/>
            <person name="Y."/>
            <person name="Tian"/>
            <person name="F."/>
            <person name="Zhuang"/>
            <person name="G."/>
            <person name="Fan"/>
            <person name="Y."/>
            <person name="Gao"/>
            <person name="Q."/>
            <person name="Li"/>
            <person name="Y."/>
            <person name="Ju"/>
            <person name="Z."/>
            <person name="Li"/>
            <person name="J."/>
            <person name="Li"/>
            <person name="R."/>
            <person name="Hou"/>
            <person name="M."/>
            <person name="Yang"/>
            <person name="G."/>
            <person name="Liu"/>
            <person name="G."/>
            <person name="Liu"/>
            <person name="W."/>
            <person name="Guo"/>
            <person name="J."/>
            <person name="Pan"/>
            <person name="S."/>
            <person name="Fan"/>
            <person name="G."/>
            <person name="Zhang"/>
            <person name="W."/>
            <person name="Zhang"/>
            <person name="R."/>
            <person name="Yu"/>
            <person name="J."/>
            <person name="Zhang"/>
            <person name="X."/>
            <person name="Yin"/>
            <person name="Q."/>
            <person name="Ji"/>
            <person name="C."/>
            <person name="Jin"/>
            <person name="Y."/>
            <person name="Yue"/>
            <person name="G."/>
            <person name="Liu"/>
            <person name="M."/>
            <person name="Xu"/>
            <person name="J."/>
            <person name="Liu"/>
            <person name="S."/>
            <person name="Jordana"/>
            <person name="J."/>
            <person name="Noce"/>
            <person name="A."/>
            <person name="Amills"/>
            <person name="M."/>
            <person name="Wu"/>
            <person name="D.D."/>
            <person name="Li"/>
            <person name="S."/>
            <person name="Zhou"/>
            <person name="X. and Zhong"/>
            <person name="J."/>
        </authorList>
    </citation>
    <scope>NUCLEOTIDE SEQUENCE [LARGE SCALE GENOMIC DNA]</scope>
</reference>
<protein>
    <recommendedName>
        <fullName evidence="7">Cytochrome c oxidase assembly factor 3</fullName>
    </recommendedName>
</protein>
<dbReference type="Proteomes" id="UP000694387">
    <property type="component" value="Chromosome 13"/>
</dbReference>
<keyword evidence="3" id="KW-0812">Transmembrane</keyword>
<feature type="region of interest" description="Disordered" evidence="8">
    <location>
        <begin position="135"/>
        <end position="166"/>
    </location>
</feature>
<dbReference type="AlphaFoldDB" id="A0A8C4PLQ3"/>
<accession>A0A8C4PLQ3</accession>
<reference evidence="9" key="2">
    <citation type="submission" date="2025-08" db="UniProtKB">
        <authorList>
            <consortium name="Ensembl"/>
        </authorList>
    </citation>
    <scope>IDENTIFICATION</scope>
</reference>
<comment type="similarity">
    <text evidence="2 7">Belongs to the COA3 family.</text>
</comment>
<dbReference type="PANTHER" id="PTHR15642:SF3">
    <property type="entry name" value="CYTOCHROME C OXIDASE ASSEMBLY FACTOR 3 HOMOLOG, MITOCHONDRIAL"/>
    <property type="match status" value="1"/>
</dbReference>